<evidence type="ECO:0000313" key="2">
    <source>
        <dbReference type="EMBL" id="CAB9513146.1"/>
    </source>
</evidence>
<accession>A0A9N8HGF0</accession>
<dbReference type="Proteomes" id="UP001153069">
    <property type="component" value="Unassembled WGS sequence"/>
</dbReference>
<feature type="chain" id="PRO_5040131332" evidence="1">
    <location>
        <begin position="23"/>
        <end position="279"/>
    </location>
</feature>
<dbReference type="InterPro" id="IPR046172">
    <property type="entry name" value="DUF6174"/>
</dbReference>
<protein>
    <submittedName>
        <fullName evidence="2">Uncharacterized protein</fullName>
    </submittedName>
</protein>
<dbReference type="Pfam" id="PF19671">
    <property type="entry name" value="DUF6174"/>
    <property type="match status" value="2"/>
</dbReference>
<dbReference type="AlphaFoldDB" id="A0A9N8HGF0"/>
<sequence length="279" mass="31928">MKSSGIVSLMLLSWLSMPVVLAYNRQQVQNDLNRERSKWESMGISDYDYKHQVISDTSGAAYPFSTQVRNGGVISYVDGNNQPITWLKPVTMGSWFSFIQTHLDSGAQSIQVIYDPTRGFPVSIDMIQTGGQVMNIRIFDFAYYHNNYNPAVVQANLDRERAKWQSQAISNYDYMLETLSDNTGSVYPFTTQVRGGSVVSYVDGNNQQITWLKPQTLDVYFTQIQNYLNMGASYIEAEYDSKRGFPTRVYIIMNGAEAFHARVIHFHYYVRRLRGSDSQ</sequence>
<feature type="signal peptide" evidence="1">
    <location>
        <begin position="1"/>
        <end position="22"/>
    </location>
</feature>
<proteinExistence type="predicted"/>
<gene>
    <name evidence="2" type="ORF">SEMRO_574_G169170.1</name>
</gene>
<keyword evidence="3" id="KW-1185">Reference proteome</keyword>
<dbReference type="EMBL" id="CAICTM010000573">
    <property type="protein sequence ID" value="CAB9513146.1"/>
    <property type="molecule type" value="Genomic_DNA"/>
</dbReference>
<organism evidence="2 3">
    <name type="scientific">Seminavis robusta</name>
    <dbReference type="NCBI Taxonomy" id="568900"/>
    <lineage>
        <taxon>Eukaryota</taxon>
        <taxon>Sar</taxon>
        <taxon>Stramenopiles</taxon>
        <taxon>Ochrophyta</taxon>
        <taxon>Bacillariophyta</taxon>
        <taxon>Bacillariophyceae</taxon>
        <taxon>Bacillariophycidae</taxon>
        <taxon>Naviculales</taxon>
        <taxon>Naviculaceae</taxon>
        <taxon>Seminavis</taxon>
    </lineage>
</organism>
<evidence type="ECO:0000313" key="3">
    <source>
        <dbReference type="Proteomes" id="UP001153069"/>
    </source>
</evidence>
<name>A0A9N8HGF0_9STRA</name>
<keyword evidence="1" id="KW-0732">Signal</keyword>
<reference evidence="2" key="1">
    <citation type="submission" date="2020-06" db="EMBL/GenBank/DDBJ databases">
        <authorList>
            <consortium name="Plant Systems Biology data submission"/>
        </authorList>
    </citation>
    <scope>NUCLEOTIDE SEQUENCE</scope>
    <source>
        <strain evidence="2">D6</strain>
    </source>
</reference>
<evidence type="ECO:0000256" key="1">
    <source>
        <dbReference type="SAM" id="SignalP"/>
    </source>
</evidence>
<comment type="caution">
    <text evidence="2">The sequence shown here is derived from an EMBL/GenBank/DDBJ whole genome shotgun (WGS) entry which is preliminary data.</text>
</comment>